<feature type="signal peptide" evidence="1">
    <location>
        <begin position="1"/>
        <end position="23"/>
    </location>
</feature>
<dbReference type="Proteomes" id="UP001164803">
    <property type="component" value="Chromosome"/>
</dbReference>
<accession>A0ABY6Z689</accession>
<keyword evidence="1" id="KW-0732">Signal</keyword>
<keyword evidence="3" id="KW-1185">Reference proteome</keyword>
<protein>
    <submittedName>
        <fullName evidence="2">Uncharacterized protein</fullName>
    </submittedName>
</protein>
<sequence length="50" mass="5511">MKELGTIALFALAAAALYYAVKAATAKTPEQQSRYLNDEKAVTDLFSFLR</sequence>
<evidence type="ECO:0000313" key="3">
    <source>
        <dbReference type="Proteomes" id="UP001164803"/>
    </source>
</evidence>
<proteinExistence type="predicted"/>
<evidence type="ECO:0000256" key="1">
    <source>
        <dbReference type="SAM" id="SignalP"/>
    </source>
</evidence>
<feature type="chain" id="PRO_5045543818" evidence="1">
    <location>
        <begin position="24"/>
        <end position="50"/>
    </location>
</feature>
<evidence type="ECO:0000313" key="2">
    <source>
        <dbReference type="EMBL" id="WAH38385.1"/>
    </source>
</evidence>
<gene>
    <name evidence="2" type="ORF">NZD86_07875</name>
</gene>
<dbReference type="EMBL" id="CP104064">
    <property type="protein sequence ID" value="WAH38385.1"/>
    <property type="molecule type" value="Genomic_DNA"/>
</dbReference>
<reference evidence="2" key="1">
    <citation type="submission" date="2022-08" db="EMBL/GenBank/DDBJ databases">
        <title>Alicyclobacillus dauci DSM2870, complete genome.</title>
        <authorList>
            <person name="Wang Q."/>
            <person name="Cai R."/>
            <person name="Wang Z."/>
        </authorList>
    </citation>
    <scope>NUCLEOTIDE SEQUENCE</scope>
    <source>
        <strain evidence="2">DSM 28700</strain>
    </source>
</reference>
<organism evidence="2 3">
    <name type="scientific">Alicyclobacillus dauci</name>
    <dbReference type="NCBI Taxonomy" id="1475485"/>
    <lineage>
        <taxon>Bacteria</taxon>
        <taxon>Bacillati</taxon>
        <taxon>Bacillota</taxon>
        <taxon>Bacilli</taxon>
        <taxon>Bacillales</taxon>
        <taxon>Alicyclobacillaceae</taxon>
        <taxon>Alicyclobacillus</taxon>
    </lineage>
</organism>
<dbReference type="RefSeq" id="WP_268045951.1">
    <property type="nucleotide sequence ID" value="NZ_CP104064.1"/>
</dbReference>
<name>A0ABY6Z689_9BACL</name>